<dbReference type="EC" id="2.7.4.27" evidence="5"/>
<sequence length="286" mass="32098">MAKINNLKGGFKIVKVEGPVIFAVSDSIGETAELVAKAATVQFNSGHVEIRRYPYVTEEEDVVEVVEEAKKYKNSAIVCTMVLPEIRKKLLELAEANNIPILDIMGPMMDIVSRITNIKPKLEPGLVRRVDEDYFEKIEAIEFAVKYDDGKDPRGLAKADVVLIGVSRTSKTPLSMYLAHKRLKVANLPLVPEVSPPEELFQLDPKNVVGLTIQPEILYKIRQERLKALGLSSDATYASMERILKELEYADEIMKKIGCHRIDVSNKAVEEVAARILEIIRRGEDR</sequence>
<keyword evidence="1 5" id="KW-0723">Serine/threonine-protein kinase</keyword>
<dbReference type="EC" id="2.7.11.32" evidence="5"/>
<dbReference type="RefSeq" id="WP_245628333.1">
    <property type="nucleotide sequence ID" value="NZ_LOED01000002.1"/>
</dbReference>
<keyword evidence="2 5" id="KW-0808">Transferase</keyword>
<dbReference type="NCBIfam" id="NF003742">
    <property type="entry name" value="PRK05339.1"/>
    <property type="match status" value="1"/>
</dbReference>
<dbReference type="PANTHER" id="PTHR31756">
    <property type="entry name" value="PYRUVATE, PHOSPHATE DIKINASE REGULATORY PROTEIN 1, CHLOROPLASTIC"/>
    <property type="match status" value="1"/>
</dbReference>
<dbReference type="GO" id="GO:0016776">
    <property type="term" value="F:phosphotransferase activity, phosphate group as acceptor"/>
    <property type="evidence" value="ECO:0007669"/>
    <property type="project" value="UniProtKB-UniRule"/>
</dbReference>
<keyword evidence="7" id="KW-1185">Reference proteome</keyword>
<evidence type="ECO:0000313" key="6">
    <source>
        <dbReference type="EMBL" id="KXG78503.1"/>
    </source>
</evidence>
<dbReference type="Pfam" id="PF03618">
    <property type="entry name" value="Kinase-PPPase"/>
    <property type="match status" value="1"/>
</dbReference>
<comment type="catalytic activity">
    <reaction evidence="5">
        <text>N(tele)-phospho-L-histidyl/L-threonyl-[pyruvate, phosphate dikinase] + ADP = N(tele)-phospho-L-histidyl/O-phospho-L-threonyl-[pyruvate, phosphate dikinase] + AMP + H(+)</text>
        <dbReference type="Rhea" id="RHEA:43692"/>
        <dbReference type="Rhea" id="RHEA-COMP:10650"/>
        <dbReference type="Rhea" id="RHEA-COMP:10651"/>
        <dbReference type="ChEBI" id="CHEBI:15378"/>
        <dbReference type="ChEBI" id="CHEBI:30013"/>
        <dbReference type="ChEBI" id="CHEBI:61977"/>
        <dbReference type="ChEBI" id="CHEBI:83586"/>
        <dbReference type="ChEBI" id="CHEBI:456215"/>
        <dbReference type="ChEBI" id="CHEBI:456216"/>
        <dbReference type="EC" id="2.7.11.32"/>
    </reaction>
</comment>
<dbReference type="InParanoid" id="A0A140LD78"/>
<dbReference type="InterPro" id="IPR027417">
    <property type="entry name" value="P-loop_NTPase"/>
</dbReference>
<dbReference type="Proteomes" id="UP000070427">
    <property type="component" value="Unassembled WGS sequence"/>
</dbReference>
<dbReference type="EMBL" id="LOED01000002">
    <property type="protein sequence ID" value="KXG78503.1"/>
    <property type="molecule type" value="Genomic_DNA"/>
</dbReference>
<dbReference type="GO" id="GO:0043531">
    <property type="term" value="F:ADP binding"/>
    <property type="evidence" value="ECO:0007669"/>
    <property type="project" value="UniProtKB-UniRule"/>
</dbReference>
<organism evidence="6 7">
    <name type="scientific">Fervidicola ferrireducens</name>
    <dbReference type="NCBI Taxonomy" id="520764"/>
    <lineage>
        <taxon>Bacteria</taxon>
        <taxon>Bacillati</taxon>
        <taxon>Bacillota</taxon>
        <taxon>Clostridia</taxon>
        <taxon>Thermosediminibacterales</taxon>
        <taxon>Thermosediminibacteraceae</taxon>
        <taxon>Fervidicola</taxon>
    </lineage>
</organism>
<dbReference type="FunCoup" id="A0A140LD78">
    <property type="interactions" value="150"/>
</dbReference>
<dbReference type="AlphaFoldDB" id="A0A140LD78"/>
<evidence type="ECO:0000256" key="4">
    <source>
        <dbReference type="ARBA" id="ARBA00022777"/>
    </source>
</evidence>
<keyword evidence="6" id="KW-0670">Pyruvate</keyword>
<evidence type="ECO:0000256" key="2">
    <source>
        <dbReference type="ARBA" id="ARBA00022679"/>
    </source>
</evidence>
<accession>A0A140LD78</accession>
<dbReference type="Gene3D" id="3.40.50.300">
    <property type="entry name" value="P-loop containing nucleotide triphosphate hydrolases"/>
    <property type="match status" value="1"/>
</dbReference>
<evidence type="ECO:0000256" key="1">
    <source>
        <dbReference type="ARBA" id="ARBA00022527"/>
    </source>
</evidence>
<dbReference type="GO" id="GO:0005524">
    <property type="term" value="F:ATP binding"/>
    <property type="evidence" value="ECO:0007669"/>
    <property type="project" value="InterPro"/>
</dbReference>
<evidence type="ECO:0000256" key="3">
    <source>
        <dbReference type="ARBA" id="ARBA00022741"/>
    </source>
</evidence>
<dbReference type="PANTHER" id="PTHR31756:SF3">
    <property type="entry name" value="PYRUVATE, PHOSPHATE DIKINASE REGULATORY PROTEIN 1, CHLOROPLASTIC"/>
    <property type="match status" value="1"/>
</dbReference>
<feature type="binding site" evidence="5">
    <location>
        <begin position="165"/>
        <end position="172"/>
    </location>
    <ligand>
        <name>ADP</name>
        <dbReference type="ChEBI" id="CHEBI:456216"/>
    </ligand>
</feature>
<dbReference type="PATRIC" id="fig|520764.3.peg.278"/>
<dbReference type="InterPro" id="IPR005177">
    <property type="entry name" value="Kinase-pyrophosphorylase"/>
</dbReference>
<dbReference type="SUPFAM" id="SSF52540">
    <property type="entry name" value="P-loop containing nucleoside triphosphate hydrolases"/>
    <property type="match status" value="1"/>
</dbReference>
<comment type="function">
    <text evidence="5">Bifunctional serine/threonine kinase and phosphorylase involved in the regulation of the pyruvate, phosphate dikinase (PPDK) by catalyzing its phosphorylation/dephosphorylation.</text>
</comment>
<proteinExistence type="inferred from homology"/>
<comment type="similarity">
    <text evidence="5">Belongs to the pyruvate, phosphate/water dikinase regulatory protein family. PDRP subfamily.</text>
</comment>
<protein>
    <recommendedName>
        <fullName evidence="5">Putative pyruvate, phosphate dikinase regulatory protein</fullName>
        <shortName evidence="5">PPDK regulatory protein</shortName>
        <ecNumber evidence="5">2.7.11.32</ecNumber>
        <ecNumber evidence="5">2.7.4.27</ecNumber>
    </recommendedName>
</protein>
<evidence type="ECO:0000256" key="5">
    <source>
        <dbReference type="HAMAP-Rule" id="MF_00921"/>
    </source>
</evidence>
<dbReference type="GO" id="GO:0004674">
    <property type="term" value="F:protein serine/threonine kinase activity"/>
    <property type="evidence" value="ECO:0007669"/>
    <property type="project" value="UniProtKB-UniRule"/>
</dbReference>
<reference evidence="6 7" key="1">
    <citation type="submission" date="2015-12" db="EMBL/GenBank/DDBJ databases">
        <title>Draft genome sequnece of Fervidicola ferrireducens strain Y170.</title>
        <authorList>
            <person name="Patel B.K."/>
        </authorList>
    </citation>
    <scope>NUCLEOTIDE SEQUENCE [LARGE SCALE GENOMIC DNA]</scope>
    <source>
        <strain evidence="6 7">Y170</strain>
    </source>
</reference>
<keyword evidence="3 5" id="KW-0547">Nucleotide-binding</keyword>
<comment type="caution">
    <text evidence="6">The sequence shown here is derived from an EMBL/GenBank/DDBJ whole genome shotgun (WGS) entry which is preliminary data.</text>
</comment>
<dbReference type="HAMAP" id="MF_00921">
    <property type="entry name" value="PDRP"/>
    <property type="match status" value="1"/>
</dbReference>
<comment type="catalytic activity">
    <reaction evidence="5">
        <text>N(tele)-phospho-L-histidyl/O-phospho-L-threonyl-[pyruvate, phosphate dikinase] + phosphate + H(+) = N(tele)-phospho-L-histidyl/L-threonyl-[pyruvate, phosphate dikinase] + diphosphate</text>
        <dbReference type="Rhea" id="RHEA:43696"/>
        <dbReference type="Rhea" id="RHEA-COMP:10650"/>
        <dbReference type="Rhea" id="RHEA-COMP:10651"/>
        <dbReference type="ChEBI" id="CHEBI:15378"/>
        <dbReference type="ChEBI" id="CHEBI:30013"/>
        <dbReference type="ChEBI" id="CHEBI:33019"/>
        <dbReference type="ChEBI" id="CHEBI:43474"/>
        <dbReference type="ChEBI" id="CHEBI:61977"/>
        <dbReference type="ChEBI" id="CHEBI:83586"/>
        <dbReference type="EC" id="2.7.4.27"/>
    </reaction>
</comment>
<gene>
    <name evidence="6" type="primary">yqfL</name>
    <name evidence="6" type="ORF">AN618_02590</name>
</gene>
<dbReference type="STRING" id="520764.AN618_02590"/>
<dbReference type="InterPro" id="IPR026565">
    <property type="entry name" value="PPDK_reg"/>
</dbReference>
<keyword evidence="4 5" id="KW-0418">Kinase</keyword>
<evidence type="ECO:0000313" key="7">
    <source>
        <dbReference type="Proteomes" id="UP000070427"/>
    </source>
</evidence>
<name>A0A140LD78_9FIRM</name>